<evidence type="ECO:0000313" key="2">
    <source>
        <dbReference type="EMBL" id="NMH64304.1"/>
    </source>
</evidence>
<comment type="caution">
    <text evidence="2">The sequence shown here is derived from an EMBL/GenBank/DDBJ whole genome shotgun (WGS) entry which is preliminary data.</text>
</comment>
<dbReference type="EMBL" id="JAAXYH010000002">
    <property type="protein sequence ID" value="NMH64304.1"/>
    <property type="molecule type" value="Genomic_DNA"/>
</dbReference>
<feature type="signal peptide" evidence="1">
    <location>
        <begin position="1"/>
        <end position="25"/>
    </location>
</feature>
<sequence length="486" mass="53391">MIKDRKKLYLACIIASSLLSGCGGSGTTESPGPVTPPPVATNIGGKVIDGYVSGATVWLDINGNGVFDESEPKTISEAGGEYNLELPEELKECISYSNLYVDVPVGALDEDTGPVTEAYQMMLPARLSPLTDEAIFNISPLTTVLADVVKADLAKENSNAASCNALKENTELRNSIQAKLDEAIRNVVAHYNIAADTIFADFIHAEDDATKQLALNIVKGLKASYVFMATAKAKYPDASYIRVEYFQGSETDNQGAYPDAWYRQTAVWLPDGFASELVKMSDDLSQEVRPIYLRKESEKTWGTGKLSITHDIASQGGDDSPYTCSSSEAVSVIKDGVSYKLDNGSSGGQADTVEDCVNDGLVRDPRRYFYVGYKAQSIDYDARFDVGEAQSDYYALPDWTQLEDKAQPLDFSELIAHFETLEYKFDTAVDNSRYEAWSKRSTDDSHGNRIQIDKYSTGQWERLSYHDDGTYLKECSQDGVAWGTCS</sequence>
<dbReference type="AlphaFoldDB" id="A0A972FZA3"/>
<name>A0A972FZA3_9GAMM</name>
<dbReference type="RefSeq" id="WP_169562989.1">
    <property type="nucleotide sequence ID" value="NZ_JAAXYH010000002.1"/>
</dbReference>
<evidence type="ECO:0008006" key="4">
    <source>
        <dbReference type="Google" id="ProtNLM"/>
    </source>
</evidence>
<proteinExistence type="predicted"/>
<keyword evidence="3" id="KW-1185">Reference proteome</keyword>
<feature type="chain" id="PRO_5037791621" description="Lipoprotein" evidence="1">
    <location>
        <begin position="26"/>
        <end position="486"/>
    </location>
</feature>
<organism evidence="2 3">
    <name type="scientific">Shewanella salipaludis</name>
    <dbReference type="NCBI Taxonomy" id="2723052"/>
    <lineage>
        <taxon>Bacteria</taxon>
        <taxon>Pseudomonadati</taxon>
        <taxon>Pseudomonadota</taxon>
        <taxon>Gammaproteobacteria</taxon>
        <taxon>Alteromonadales</taxon>
        <taxon>Shewanellaceae</taxon>
        <taxon>Shewanella</taxon>
    </lineage>
</organism>
<protein>
    <recommendedName>
        <fullName evidence="4">Lipoprotein</fullName>
    </recommendedName>
</protein>
<evidence type="ECO:0000256" key="1">
    <source>
        <dbReference type="SAM" id="SignalP"/>
    </source>
</evidence>
<dbReference type="SUPFAM" id="SSF117074">
    <property type="entry name" value="Hypothetical protein PA1324"/>
    <property type="match status" value="1"/>
</dbReference>
<reference evidence="2" key="1">
    <citation type="submission" date="2020-04" db="EMBL/GenBank/DDBJ databases">
        <title>Description of Shewanella salipaludis sp. nov., isolated from a salt marsh.</title>
        <authorList>
            <person name="Park S."/>
            <person name="Yoon J.-H."/>
        </authorList>
    </citation>
    <scope>NUCLEOTIDE SEQUENCE</scope>
    <source>
        <strain evidence="2">SHSM-M6</strain>
    </source>
</reference>
<accession>A0A972FZA3</accession>
<keyword evidence="1" id="KW-0732">Signal</keyword>
<dbReference type="PROSITE" id="PS51257">
    <property type="entry name" value="PROKAR_LIPOPROTEIN"/>
    <property type="match status" value="1"/>
</dbReference>
<evidence type="ECO:0000313" key="3">
    <source>
        <dbReference type="Proteomes" id="UP000737113"/>
    </source>
</evidence>
<dbReference type="Proteomes" id="UP000737113">
    <property type="component" value="Unassembled WGS sequence"/>
</dbReference>
<gene>
    <name evidence="2" type="ORF">HC757_03865</name>
</gene>